<comment type="similarity">
    <text evidence="4">Belongs to the metallo-beta-lactamase superfamily. Glyoxalase II family.</text>
</comment>
<dbReference type="PANTHER" id="PTHR43705">
    <property type="entry name" value="HYDROXYACYLGLUTATHIONE HYDROLASE"/>
    <property type="match status" value="1"/>
</dbReference>
<dbReference type="GO" id="GO:0017001">
    <property type="term" value="P:antibiotic catabolic process"/>
    <property type="evidence" value="ECO:0007669"/>
    <property type="project" value="InterPro"/>
</dbReference>
<keyword evidence="7 11" id="KW-0378">Hydrolase</keyword>
<dbReference type="PIRSF" id="PIRSF005457">
    <property type="entry name" value="Glx"/>
    <property type="match status" value="1"/>
</dbReference>
<name>A0A1Y5IFZ2_OSTTA</name>
<evidence type="ECO:0000313" key="11">
    <source>
        <dbReference type="EMBL" id="OUS48411.1"/>
    </source>
</evidence>
<dbReference type="InterPro" id="IPR001279">
    <property type="entry name" value="Metallo-B-lactamas"/>
</dbReference>
<evidence type="ECO:0000256" key="8">
    <source>
        <dbReference type="ARBA" id="ARBA00022833"/>
    </source>
</evidence>
<evidence type="ECO:0000256" key="7">
    <source>
        <dbReference type="ARBA" id="ARBA00022801"/>
    </source>
</evidence>
<dbReference type="InterPro" id="IPR001018">
    <property type="entry name" value="Beta-lactamase_class-B_CS"/>
</dbReference>
<dbReference type="InterPro" id="IPR036866">
    <property type="entry name" value="RibonucZ/Hydroxyglut_hydro"/>
</dbReference>
<dbReference type="GO" id="GO:0019243">
    <property type="term" value="P:methylglyoxal catabolic process to D-lactate via S-lactoyl-glutathione"/>
    <property type="evidence" value="ECO:0007669"/>
    <property type="project" value="InterPro"/>
</dbReference>
<dbReference type="Pfam" id="PF00753">
    <property type="entry name" value="Lactamase_B"/>
    <property type="match status" value="1"/>
</dbReference>
<dbReference type="GO" id="GO:0004416">
    <property type="term" value="F:hydroxyacylglutathione hydrolase activity"/>
    <property type="evidence" value="ECO:0007669"/>
    <property type="project" value="UniProtKB-EC"/>
</dbReference>
<organism evidence="11">
    <name type="scientific">Ostreococcus tauri</name>
    <name type="common">Marine green alga</name>
    <dbReference type="NCBI Taxonomy" id="70448"/>
    <lineage>
        <taxon>Eukaryota</taxon>
        <taxon>Viridiplantae</taxon>
        <taxon>Chlorophyta</taxon>
        <taxon>Mamiellophyceae</taxon>
        <taxon>Mamiellales</taxon>
        <taxon>Bathycoccaceae</taxon>
        <taxon>Ostreococcus</taxon>
    </lineage>
</organism>
<evidence type="ECO:0000256" key="6">
    <source>
        <dbReference type="ARBA" id="ARBA00022723"/>
    </source>
</evidence>
<dbReference type="InterPro" id="IPR032282">
    <property type="entry name" value="HAGH_C"/>
</dbReference>
<dbReference type="Pfam" id="PF16123">
    <property type="entry name" value="HAGH_C"/>
    <property type="match status" value="1"/>
</dbReference>
<dbReference type="PROSITE" id="PS00743">
    <property type="entry name" value="BETA_LACTAMASE_B_1"/>
    <property type="match status" value="1"/>
</dbReference>
<dbReference type="PANTHER" id="PTHR43705:SF1">
    <property type="entry name" value="HYDROXYACYLGLUTATHIONE HYDROLASE GLOB"/>
    <property type="match status" value="1"/>
</dbReference>
<dbReference type="InterPro" id="IPR017782">
    <property type="entry name" value="Hydroxyacylglutathione_Hdrlase"/>
</dbReference>
<evidence type="ECO:0000256" key="5">
    <source>
        <dbReference type="ARBA" id="ARBA00011917"/>
    </source>
</evidence>
<dbReference type="GO" id="GO:0008270">
    <property type="term" value="F:zinc ion binding"/>
    <property type="evidence" value="ECO:0007669"/>
    <property type="project" value="InterPro"/>
</dbReference>
<dbReference type="SMART" id="SM00849">
    <property type="entry name" value="Lactamase_B"/>
    <property type="match status" value="1"/>
</dbReference>
<sequence length="301" mass="32908">MRASCRLSSRFRARTIASARRTSGVAQTRCSSRDTNVNAMEVHRFKALRDNYGFAIRCAETGETAIVDAPSVADVVRAFKSEIPTWRAPSTILVTHWHDDHAGGCDGLRDAFGSVSEIKVIAPKREMGKISARVDRWVSDGDVVSVGDLRATVLETPGHTLGHAIYHFADDGHVFVGDTLFALGCGRLFEGTPEQMWSSVSKILAMSDETKVWCAHEYTQANAKFALSVDPENAALVARAKEIAAQRERGEPTIPTTVGDERRTNPFCRPDSEDVQRGVNMLRGANLASVFGAIRAAKDKF</sequence>
<protein>
    <recommendedName>
        <fullName evidence="5">hydroxyacylglutathione hydrolase</fullName>
        <ecNumber evidence="5">3.1.2.6</ecNumber>
    </recommendedName>
    <alternativeName>
        <fullName evidence="9">Glyoxalase II</fullName>
    </alternativeName>
</protein>
<dbReference type="CDD" id="cd07723">
    <property type="entry name" value="hydroxyacylglutathione_hydrolase_MBL-fold"/>
    <property type="match status" value="1"/>
</dbReference>
<evidence type="ECO:0000256" key="2">
    <source>
        <dbReference type="ARBA" id="ARBA00001947"/>
    </source>
</evidence>
<dbReference type="EMBL" id="KZ155774">
    <property type="protein sequence ID" value="OUS48411.1"/>
    <property type="molecule type" value="Genomic_DNA"/>
</dbReference>
<gene>
    <name evidence="11" type="ORF">BE221DRAFT_189705</name>
</gene>
<evidence type="ECO:0000256" key="4">
    <source>
        <dbReference type="ARBA" id="ARBA00006759"/>
    </source>
</evidence>
<dbReference type="InterPro" id="IPR050110">
    <property type="entry name" value="Glyoxalase_II_hydrolase"/>
</dbReference>
<dbReference type="HAMAP" id="MF_01374">
    <property type="entry name" value="Glyoxalase_2"/>
    <property type="match status" value="1"/>
</dbReference>
<dbReference type="AlphaFoldDB" id="A0A1Y5IFZ2"/>
<keyword evidence="8" id="KW-0862">Zinc</keyword>
<proteinExistence type="inferred from homology"/>
<evidence type="ECO:0000259" key="10">
    <source>
        <dbReference type="SMART" id="SM00849"/>
    </source>
</evidence>
<dbReference type="Gene3D" id="3.60.15.10">
    <property type="entry name" value="Ribonuclease Z/Hydroxyacylglutathione hydrolase-like"/>
    <property type="match status" value="1"/>
</dbReference>
<dbReference type="GO" id="GO:0008800">
    <property type="term" value="F:beta-lactamase activity"/>
    <property type="evidence" value="ECO:0007669"/>
    <property type="project" value="InterPro"/>
</dbReference>
<evidence type="ECO:0000256" key="3">
    <source>
        <dbReference type="ARBA" id="ARBA00004963"/>
    </source>
</evidence>
<feature type="domain" description="Metallo-beta-lactamase" evidence="10">
    <location>
        <begin position="50"/>
        <end position="216"/>
    </location>
</feature>
<evidence type="ECO:0000256" key="9">
    <source>
        <dbReference type="ARBA" id="ARBA00031044"/>
    </source>
</evidence>
<comment type="cofactor">
    <cofactor evidence="2">
        <name>Zn(2+)</name>
        <dbReference type="ChEBI" id="CHEBI:29105"/>
    </cofactor>
</comment>
<comment type="catalytic activity">
    <reaction evidence="1">
        <text>an S-(2-hydroxyacyl)glutathione + H2O = a 2-hydroxy carboxylate + glutathione + H(+)</text>
        <dbReference type="Rhea" id="RHEA:21864"/>
        <dbReference type="ChEBI" id="CHEBI:15377"/>
        <dbReference type="ChEBI" id="CHEBI:15378"/>
        <dbReference type="ChEBI" id="CHEBI:57925"/>
        <dbReference type="ChEBI" id="CHEBI:58896"/>
        <dbReference type="ChEBI" id="CHEBI:71261"/>
        <dbReference type="EC" id="3.1.2.6"/>
    </reaction>
</comment>
<dbReference type="Proteomes" id="UP000195557">
    <property type="component" value="Unassembled WGS sequence"/>
</dbReference>
<dbReference type="NCBIfam" id="TIGR03413">
    <property type="entry name" value="GSH_gloB"/>
    <property type="match status" value="1"/>
</dbReference>
<dbReference type="InterPro" id="IPR035680">
    <property type="entry name" value="Clx_II_MBL"/>
</dbReference>
<dbReference type="EC" id="3.1.2.6" evidence="5"/>
<dbReference type="SUPFAM" id="SSF56281">
    <property type="entry name" value="Metallo-hydrolase/oxidoreductase"/>
    <property type="match status" value="1"/>
</dbReference>
<accession>A0A1Y5IFZ2</accession>
<dbReference type="eggNOG" id="KOG0813">
    <property type="taxonomic scope" value="Eukaryota"/>
</dbReference>
<evidence type="ECO:0000256" key="1">
    <source>
        <dbReference type="ARBA" id="ARBA00001623"/>
    </source>
</evidence>
<reference evidence="11" key="1">
    <citation type="submission" date="2017-04" db="EMBL/GenBank/DDBJ databases">
        <title>Population genomics of picophytoplankton unveils novel chromosome hypervariability.</title>
        <authorList>
            <consortium name="DOE Joint Genome Institute"/>
            <person name="Blanc-Mathieu R."/>
            <person name="Krasovec M."/>
            <person name="Hebrard M."/>
            <person name="Yau S."/>
            <person name="Desgranges E."/>
            <person name="Martin J."/>
            <person name="Schackwitz W."/>
            <person name="Kuo A."/>
            <person name="Salin G."/>
            <person name="Donnadieu C."/>
            <person name="Desdevises Y."/>
            <person name="Sanchez-Ferandin S."/>
            <person name="Moreau H."/>
            <person name="Rivals E."/>
            <person name="Grigoriev I.V."/>
            <person name="Grimsley N."/>
            <person name="Eyre-Walker A."/>
            <person name="Piganeau G."/>
        </authorList>
    </citation>
    <scope>NUCLEOTIDE SEQUENCE [LARGE SCALE GENOMIC DNA]</scope>
    <source>
        <strain evidence="11">RCC 1115</strain>
    </source>
</reference>
<keyword evidence="6" id="KW-0479">Metal-binding</keyword>
<comment type="pathway">
    <text evidence="3">Secondary metabolite metabolism; methylglyoxal degradation; (R)-lactate from methylglyoxal: step 2/2.</text>
</comment>